<evidence type="ECO:0000259" key="8">
    <source>
        <dbReference type="PROSITE" id="PS50893"/>
    </source>
</evidence>
<dbReference type="InterPro" id="IPR003593">
    <property type="entry name" value="AAA+_ATPase"/>
</dbReference>
<evidence type="ECO:0000313" key="10">
    <source>
        <dbReference type="EMBL" id="RAQ30192.1"/>
    </source>
</evidence>
<dbReference type="AlphaFoldDB" id="A0A328UHD8"/>
<evidence type="ECO:0000259" key="9">
    <source>
        <dbReference type="PROSITE" id="PS50929"/>
    </source>
</evidence>
<dbReference type="SUPFAM" id="SSF52540">
    <property type="entry name" value="P-loop containing nucleoside triphosphate hydrolases"/>
    <property type="match status" value="1"/>
</dbReference>
<keyword evidence="6 7" id="KW-0472">Membrane</keyword>
<sequence>MKEKNKKPAYSMGNNLKFILHRFWACNPKLTVALFIRAPLLVVTSYLGIYLSKEVVAAVTAGYSPEQLLLLIGLISLALSAALIAEKYLSAALSKFMMDFDIDTTIPIWNKCVYCDYENIESADGLNRSHKAMENTGSDNSGARLIASTLSSAASNILGIVSYAALLFTLSPWILLTLTVTTLLGTAMLQLSAKWSYRNKDNWKALDRKLDYLRNSAGDFTRAKDIRLYGMGSWLRDVFNSTLFSRMKWVKKENLYAFKMDSLRALLSLIRDAVSYGLLVYLLFAEDMGAAEFILYFGIIGGFSAWLDGLINDFYSLSRFHLGFCELREFLDYPDTANHGPGIPLPQDTFRIEFKNVSYRYSGSDKYVIENLSFTIHKGEKLAIVGLNGAGKTTLVKLMCGLYTPAAGEILIDGHPVNAYNREEFFTLFSAVFQDIFLLPRSIACNVSAAADGLDDREKVLRALKLSGLEDKIAALPKGADTLLVKSVYEDAIDLSGGEIQKLALARALYKNGKALILDEPTAALDPIAESNIYAEYNKMAAGRTAVFISHRLASTRFCDRIFFFENGRIAESGTHEELMAAKGKYSEMFEVQSHYYKEGVTENDA</sequence>
<feature type="transmembrane region" description="Helical" evidence="7">
    <location>
        <begin position="145"/>
        <end position="166"/>
    </location>
</feature>
<dbReference type="PROSITE" id="PS00211">
    <property type="entry name" value="ABC_TRANSPORTER_1"/>
    <property type="match status" value="1"/>
</dbReference>
<evidence type="ECO:0000256" key="4">
    <source>
        <dbReference type="ARBA" id="ARBA00022840"/>
    </source>
</evidence>
<evidence type="ECO:0000256" key="7">
    <source>
        <dbReference type="SAM" id="Phobius"/>
    </source>
</evidence>
<reference evidence="10 11" key="1">
    <citation type="submission" date="2018-06" db="EMBL/GenBank/DDBJ databases">
        <title>Noncontiguous genome sequence of Ruminococcaceae bacterium ASD2818.</title>
        <authorList>
            <person name="Chaplin A.V."/>
            <person name="Sokolova S.R."/>
            <person name="Kochetkova T.O."/>
            <person name="Goltsov A.Y."/>
            <person name="Trofimov D.Y."/>
            <person name="Efimov B.A."/>
        </authorList>
    </citation>
    <scope>NUCLEOTIDE SEQUENCE [LARGE SCALE GENOMIC DNA]</scope>
    <source>
        <strain evidence="10 11">ASD2818</strain>
    </source>
</reference>
<gene>
    <name evidence="10" type="ORF">DPQ25_01400</name>
</gene>
<dbReference type="GO" id="GO:0005886">
    <property type="term" value="C:plasma membrane"/>
    <property type="evidence" value="ECO:0007669"/>
    <property type="project" value="UniProtKB-SubCell"/>
</dbReference>
<evidence type="ECO:0000256" key="3">
    <source>
        <dbReference type="ARBA" id="ARBA00022741"/>
    </source>
</evidence>
<dbReference type="SUPFAM" id="SSF90123">
    <property type="entry name" value="ABC transporter transmembrane region"/>
    <property type="match status" value="1"/>
</dbReference>
<evidence type="ECO:0000256" key="1">
    <source>
        <dbReference type="ARBA" id="ARBA00004651"/>
    </source>
</evidence>
<dbReference type="Proteomes" id="UP000249377">
    <property type="component" value="Unassembled WGS sequence"/>
</dbReference>
<name>A0A328UHD8_9FIRM</name>
<evidence type="ECO:0000256" key="2">
    <source>
        <dbReference type="ARBA" id="ARBA00022692"/>
    </source>
</evidence>
<evidence type="ECO:0008006" key="12">
    <source>
        <dbReference type="Google" id="ProtNLM"/>
    </source>
</evidence>
<dbReference type="InterPro" id="IPR036640">
    <property type="entry name" value="ABC1_TM_sf"/>
</dbReference>
<keyword evidence="4" id="KW-0067">ATP-binding</keyword>
<accession>A0A328UHD8</accession>
<dbReference type="Pfam" id="PF00005">
    <property type="entry name" value="ABC_tran"/>
    <property type="match status" value="1"/>
</dbReference>
<dbReference type="EMBL" id="QLYR01000001">
    <property type="protein sequence ID" value="RAQ30192.1"/>
    <property type="molecule type" value="Genomic_DNA"/>
</dbReference>
<organism evidence="10 11">
    <name type="scientific">Hydrogeniiclostridium mannosilyticum</name>
    <dbReference type="NCBI Taxonomy" id="2764322"/>
    <lineage>
        <taxon>Bacteria</taxon>
        <taxon>Bacillati</taxon>
        <taxon>Bacillota</taxon>
        <taxon>Clostridia</taxon>
        <taxon>Eubacteriales</taxon>
        <taxon>Acutalibacteraceae</taxon>
        <taxon>Hydrogeniiclostridium</taxon>
    </lineage>
</organism>
<dbReference type="InterPro" id="IPR003439">
    <property type="entry name" value="ABC_transporter-like_ATP-bd"/>
</dbReference>
<feature type="transmembrane region" description="Helical" evidence="7">
    <location>
        <begin position="30"/>
        <end position="49"/>
    </location>
</feature>
<dbReference type="InterPro" id="IPR039421">
    <property type="entry name" value="Type_1_exporter"/>
</dbReference>
<dbReference type="PANTHER" id="PTHR24221">
    <property type="entry name" value="ATP-BINDING CASSETTE SUB-FAMILY B"/>
    <property type="match status" value="1"/>
</dbReference>
<feature type="transmembrane region" description="Helical" evidence="7">
    <location>
        <begin position="69"/>
        <end position="89"/>
    </location>
</feature>
<evidence type="ECO:0000313" key="11">
    <source>
        <dbReference type="Proteomes" id="UP000249377"/>
    </source>
</evidence>
<evidence type="ECO:0000256" key="6">
    <source>
        <dbReference type="ARBA" id="ARBA00023136"/>
    </source>
</evidence>
<proteinExistence type="predicted"/>
<comment type="caution">
    <text evidence="10">The sequence shown here is derived from an EMBL/GenBank/DDBJ whole genome shotgun (WGS) entry which is preliminary data.</text>
</comment>
<comment type="subcellular location">
    <subcellularLocation>
        <location evidence="1">Cell membrane</location>
        <topology evidence="1">Multi-pass membrane protein</topology>
    </subcellularLocation>
</comment>
<keyword evidence="11" id="KW-1185">Reference proteome</keyword>
<dbReference type="SMART" id="SM00382">
    <property type="entry name" value="AAA"/>
    <property type="match status" value="1"/>
</dbReference>
<dbReference type="GO" id="GO:0140359">
    <property type="term" value="F:ABC-type transporter activity"/>
    <property type="evidence" value="ECO:0007669"/>
    <property type="project" value="InterPro"/>
</dbReference>
<feature type="transmembrane region" description="Helical" evidence="7">
    <location>
        <begin position="172"/>
        <end position="191"/>
    </location>
</feature>
<feature type="domain" description="ABC transmembrane type-1" evidence="9">
    <location>
        <begin position="145"/>
        <end position="319"/>
    </location>
</feature>
<dbReference type="PROSITE" id="PS50893">
    <property type="entry name" value="ABC_TRANSPORTER_2"/>
    <property type="match status" value="1"/>
</dbReference>
<dbReference type="InterPro" id="IPR011527">
    <property type="entry name" value="ABC1_TM_dom"/>
</dbReference>
<keyword evidence="5 7" id="KW-1133">Transmembrane helix</keyword>
<keyword evidence="3" id="KW-0547">Nucleotide-binding</keyword>
<feature type="domain" description="ABC transporter" evidence="8">
    <location>
        <begin position="352"/>
        <end position="592"/>
    </location>
</feature>
<dbReference type="InterPro" id="IPR027417">
    <property type="entry name" value="P-loop_NTPase"/>
</dbReference>
<dbReference type="InterPro" id="IPR017871">
    <property type="entry name" value="ABC_transporter-like_CS"/>
</dbReference>
<keyword evidence="2 7" id="KW-0812">Transmembrane</keyword>
<dbReference type="Gene3D" id="3.40.50.300">
    <property type="entry name" value="P-loop containing nucleotide triphosphate hydrolases"/>
    <property type="match status" value="1"/>
</dbReference>
<dbReference type="RefSeq" id="WP_112331389.1">
    <property type="nucleotide sequence ID" value="NZ_QLYR01000001.1"/>
</dbReference>
<dbReference type="GO" id="GO:0034040">
    <property type="term" value="F:ATPase-coupled lipid transmembrane transporter activity"/>
    <property type="evidence" value="ECO:0007669"/>
    <property type="project" value="TreeGrafter"/>
</dbReference>
<dbReference type="Gene3D" id="1.20.1560.10">
    <property type="entry name" value="ABC transporter type 1, transmembrane domain"/>
    <property type="match status" value="1"/>
</dbReference>
<evidence type="ECO:0000256" key="5">
    <source>
        <dbReference type="ARBA" id="ARBA00022989"/>
    </source>
</evidence>
<dbReference type="PANTHER" id="PTHR24221:SF646">
    <property type="entry name" value="HAEMOLYSIN SECRETION ATP-BINDING PROTEIN"/>
    <property type="match status" value="1"/>
</dbReference>
<dbReference type="PROSITE" id="PS50929">
    <property type="entry name" value="ABC_TM1F"/>
    <property type="match status" value="1"/>
</dbReference>
<protein>
    <recommendedName>
        <fullName evidence="12">ABC transporter ATP-binding protein</fullName>
    </recommendedName>
</protein>
<dbReference type="GO" id="GO:0005524">
    <property type="term" value="F:ATP binding"/>
    <property type="evidence" value="ECO:0007669"/>
    <property type="project" value="UniProtKB-KW"/>
</dbReference>
<dbReference type="GO" id="GO:0016887">
    <property type="term" value="F:ATP hydrolysis activity"/>
    <property type="evidence" value="ECO:0007669"/>
    <property type="project" value="InterPro"/>
</dbReference>